<keyword evidence="1" id="KW-0472">Membrane</keyword>
<feature type="transmembrane region" description="Helical" evidence="1">
    <location>
        <begin position="12"/>
        <end position="30"/>
    </location>
</feature>
<evidence type="ECO:0000313" key="2">
    <source>
        <dbReference type="EMBL" id="KEP27340.1"/>
    </source>
</evidence>
<comment type="caution">
    <text evidence="2">The sequence shown here is derived from an EMBL/GenBank/DDBJ whole genome shotgun (WGS) entry which is preliminary data.</text>
</comment>
<dbReference type="OrthoDB" id="152213at2"/>
<feature type="transmembrane region" description="Helical" evidence="1">
    <location>
        <begin position="167"/>
        <end position="187"/>
    </location>
</feature>
<protein>
    <submittedName>
        <fullName evidence="2">Membrane protein</fullName>
    </submittedName>
</protein>
<feature type="transmembrane region" description="Helical" evidence="1">
    <location>
        <begin position="42"/>
        <end position="65"/>
    </location>
</feature>
<reference evidence="2 3" key="1">
    <citation type="submission" date="2012-09" db="EMBL/GenBank/DDBJ databases">
        <title>Genome Sequence of Bacillus sp. DW5-4.</title>
        <authorList>
            <person name="Lai Q."/>
            <person name="Liu Y."/>
            <person name="Shao Z."/>
        </authorList>
    </citation>
    <scope>NUCLEOTIDE SEQUENCE [LARGE SCALE GENOMIC DNA]</scope>
    <source>
        <strain evidence="2 3">DW5-4</strain>
    </source>
</reference>
<dbReference type="eggNOG" id="COG4347">
    <property type="taxonomic scope" value="Bacteria"/>
</dbReference>
<dbReference type="RefSeq" id="WP_034318949.1">
    <property type="nucleotide sequence ID" value="NZ_JOTP01000004.1"/>
</dbReference>
<dbReference type="EMBL" id="JOTP01000004">
    <property type="protein sequence ID" value="KEP27340.1"/>
    <property type="molecule type" value="Genomic_DNA"/>
</dbReference>
<name>A0A081LDL4_9BACI</name>
<proteinExistence type="predicted"/>
<accession>A0A081LDL4</accession>
<keyword evidence="3" id="KW-1185">Reference proteome</keyword>
<evidence type="ECO:0000313" key="3">
    <source>
        <dbReference type="Proteomes" id="UP000028091"/>
    </source>
</evidence>
<dbReference type="Proteomes" id="UP000028091">
    <property type="component" value="Unassembled WGS sequence"/>
</dbReference>
<feature type="transmembrane region" description="Helical" evidence="1">
    <location>
        <begin position="134"/>
        <end position="155"/>
    </location>
</feature>
<dbReference type="PANTHER" id="PTHR40042:SF1">
    <property type="entry name" value="DUF1405 DOMAIN-CONTAINING PROTEIN"/>
    <property type="match status" value="1"/>
</dbReference>
<keyword evidence="1" id="KW-1133">Transmembrane helix</keyword>
<dbReference type="Pfam" id="PF07187">
    <property type="entry name" value="DUF1405"/>
    <property type="match status" value="1"/>
</dbReference>
<keyword evidence="1" id="KW-0812">Transmembrane</keyword>
<organism evidence="2 3">
    <name type="scientific">Bacillus zhangzhouensis</name>
    <dbReference type="NCBI Taxonomy" id="1178540"/>
    <lineage>
        <taxon>Bacteria</taxon>
        <taxon>Bacillati</taxon>
        <taxon>Bacillota</taxon>
        <taxon>Bacilli</taxon>
        <taxon>Bacillales</taxon>
        <taxon>Bacillaceae</taxon>
        <taxon>Bacillus</taxon>
    </lineage>
</organism>
<dbReference type="AlphaFoldDB" id="A0A081LDL4"/>
<feature type="transmembrane region" description="Helical" evidence="1">
    <location>
        <begin position="72"/>
        <end position="95"/>
    </location>
</feature>
<sequence>MRWIQYLLATRYMLVLVLIVNFLGTVYGYYWYIPQLVETPAIFLAFVPDSPTASFFFLFVLLAFLMKRHAPYFEALALVTLIKYGLWAVGMNIFVLVSVDDFPWEGYMLIGSHFAMAVQAVLYAPYYRFQMRHLVVAGIWILHNDVIDYVFGMMPRYSMLSAYSNEIGYVTFWLSIAVLLVSHYLVLSKKSIKLELP</sequence>
<gene>
    <name evidence="2" type="ORF">BA70_13485</name>
</gene>
<feature type="transmembrane region" description="Helical" evidence="1">
    <location>
        <begin position="107"/>
        <end position="127"/>
    </location>
</feature>
<dbReference type="InterPro" id="IPR009845">
    <property type="entry name" value="DUF1405"/>
</dbReference>
<evidence type="ECO:0000256" key="1">
    <source>
        <dbReference type="SAM" id="Phobius"/>
    </source>
</evidence>
<dbReference type="PANTHER" id="PTHR40042">
    <property type="entry name" value="HYPOTHETICAL MEMBRANE SPANNING PROTEIN"/>
    <property type="match status" value="1"/>
</dbReference>